<dbReference type="EMBL" id="JAINUG010000269">
    <property type="protein sequence ID" value="KAJ8384563.1"/>
    <property type="molecule type" value="Genomic_DNA"/>
</dbReference>
<keyword evidence="2" id="KW-1185">Reference proteome</keyword>
<proteinExistence type="predicted"/>
<evidence type="ECO:0000313" key="2">
    <source>
        <dbReference type="Proteomes" id="UP001221898"/>
    </source>
</evidence>
<dbReference type="Proteomes" id="UP001221898">
    <property type="component" value="Unassembled WGS sequence"/>
</dbReference>
<gene>
    <name evidence="1" type="ORF">AAFF_G00200960</name>
</gene>
<dbReference type="AlphaFoldDB" id="A0AAD7RHS1"/>
<organism evidence="1 2">
    <name type="scientific">Aldrovandia affinis</name>
    <dbReference type="NCBI Taxonomy" id="143900"/>
    <lineage>
        <taxon>Eukaryota</taxon>
        <taxon>Metazoa</taxon>
        <taxon>Chordata</taxon>
        <taxon>Craniata</taxon>
        <taxon>Vertebrata</taxon>
        <taxon>Euteleostomi</taxon>
        <taxon>Actinopterygii</taxon>
        <taxon>Neopterygii</taxon>
        <taxon>Teleostei</taxon>
        <taxon>Notacanthiformes</taxon>
        <taxon>Halosauridae</taxon>
        <taxon>Aldrovandia</taxon>
    </lineage>
</organism>
<comment type="caution">
    <text evidence="1">The sequence shown here is derived from an EMBL/GenBank/DDBJ whole genome shotgun (WGS) entry which is preliminary data.</text>
</comment>
<sequence length="124" mass="13089">MEGGFIGTTSLIATATPLPHLPADTTVTTSITSVHSDPTCRPNGPLVLPRLRPRSGHCLLTPSSGAPHYCNYKTGSMGDRGPHYGQLEPPMSDSAGAWVTQTGRGGRTWASERAFVSIHAHSPK</sequence>
<accession>A0AAD7RHS1</accession>
<evidence type="ECO:0000313" key="1">
    <source>
        <dbReference type="EMBL" id="KAJ8384563.1"/>
    </source>
</evidence>
<protein>
    <submittedName>
        <fullName evidence="1">Uncharacterized protein</fullName>
    </submittedName>
</protein>
<reference evidence="1" key="1">
    <citation type="journal article" date="2023" name="Science">
        <title>Genome structures resolve the early diversification of teleost fishes.</title>
        <authorList>
            <person name="Parey E."/>
            <person name="Louis A."/>
            <person name="Montfort J."/>
            <person name="Bouchez O."/>
            <person name="Roques C."/>
            <person name="Iampietro C."/>
            <person name="Lluch J."/>
            <person name="Castinel A."/>
            <person name="Donnadieu C."/>
            <person name="Desvignes T."/>
            <person name="Floi Bucao C."/>
            <person name="Jouanno E."/>
            <person name="Wen M."/>
            <person name="Mejri S."/>
            <person name="Dirks R."/>
            <person name="Jansen H."/>
            <person name="Henkel C."/>
            <person name="Chen W.J."/>
            <person name="Zahm M."/>
            <person name="Cabau C."/>
            <person name="Klopp C."/>
            <person name="Thompson A.W."/>
            <person name="Robinson-Rechavi M."/>
            <person name="Braasch I."/>
            <person name="Lecointre G."/>
            <person name="Bobe J."/>
            <person name="Postlethwait J.H."/>
            <person name="Berthelot C."/>
            <person name="Roest Crollius H."/>
            <person name="Guiguen Y."/>
        </authorList>
    </citation>
    <scope>NUCLEOTIDE SEQUENCE</scope>
    <source>
        <strain evidence="1">NC1722</strain>
    </source>
</reference>
<name>A0AAD7RHS1_9TELE</name>